<dbReference type="Proteomes" id="UP000541610">
    <property type="component" value="Unassembled WGS sequence"/>
</dbReference>
<organism evidence="4 5">
    <name type="scientific">Perkinsus olseni</name>
    <name type="common">Perkinsus atlanticus</name>
    <dbReference type="NCBI Taxonomy" id="32597"/>
    <lineage>
        <taxon>Eukaryota</taxon>
        <taxon>Sar</taxon>
        <taxon>Alveolata</taxon>
        <taxon>Perkinsozoa</taxon>
        <taxon>Perkinsea</taxon>
        <taxon>Perkinsida</taxon>
        <taxon>Perkinsidae</taxon>
        <taxon>Perkinsus</taxon>
    </lineage>
</organism>
<gene>
    <name evidence="4" type="ORF">FOZ60_003239</name>
</gene>
<dbReference type="PANTHER" id="PTHR33050">
    <property type="entry name" value="REVERSE TRANSCRIPTASE DOMAIN-CONTAINING PROTEIN"/>
    <property type="match status" value="1"/>
</dbReference>
<sequence length="715" mass="78962">MCFVLLTWSLCGLFPSYRKLQLNTSAKFIGFNLESSGQNVSVTVPTSKIDNLISDISEILSKKSVSLDWLAKVGGKLIWAFQSYRYLKSHLSSLFGCKSMMERKKLKVIRTPHKLRRDLTSLRGHLNDIRRAGLVFNIAPICHNLSSPKNACIVSDASTKAIAGTLYFESKWSYWTLRINSLPLEVREKILKVPACPSANDICQLELLAVLISLALLAQRDKAPMIWVLCDNMGVVHILNKIYSGQDQLAWLLQRAVPFLLKFVPNLVPYYISSKQNFLADGLSRETLEDLPSDWMRCSPPLQWLCAEGASKQQRVALVHKSPTQEILAEFVASAHAVKTRQLYGTAAKFFSSFVAPEVPFPLRVPFVQAFIYAMTKTGLYKYNTILTYTKSLRSANSSFGYTLSEADKFCINLALKAARRKSDGSLAQKRALQKEELVLMATISEVPDSNIPLEMLQVASLVTVFGLFRARETLALRYKDVSFGKDGKLMVDIVRSKTDQFGEGAQVIIGCVSNDPSSCANKCCPSHRLQRWLESVPVSHGNNLIFADLPYNQWRNDLKSIISYIAPSVSTPQPNDVGIHSLRRTGAQLMWAAGYSLFHIQEYGRWKSLALMDYLKGVTKGLSTSYAAAMLYTQASTKTIGNATVTQVPASTSSSAPSTGAYPMIELGDTADAGSTSNNESVMSSPIKKGVRVEPAKPAPAKQKQGKGANTRSG</sequence>
<dbReference type="InterPro" id="IPR011010">
    <property type="entry name" value="DNA_brk_join_enz"/>
</dbReference>
<dbReference type="GO" id="GO:0003677">
    <property type="term" value="F:DNA binding"/>
    <property type="evidence" value="ECO:0007669"/>
    <property type="project" value="InterPro"/>
</dbReference>
<reference evidence="4 5" key="1">
    <citation type="submission" date="2020-04" db="EMBL/GenBank/DDBJ databases">
        <title>Perkinsus olseni comparative genomics.</title>
        <authorList>
            <person name="Bogema D.R."/>
        </authorList>
    </citation>
    <scope>NUCLEOTIDE SEQUENCE [LARGE SCALE GENOMIC DNA]</scope>
    <source>
        <strain evidence="4">00978-12</strain>
    </source>
</reference>
<dbReference type="AlphaFoldDB" id="A0A7J6NWT3"/>
<name>A0A7J6NWT3_PEROL</name>
<keyword evidence="1" id="KW-0233">DNA recombination</keyword>
<accession>A0A7J6NWT3</accession>
<evidence type="ECO:0000256" key="2">
    <source>
        <dbReference type="SAM" id="MobiDB-lite"/>
    </source>
</evidence>
<feature type="compositionally biased region" description="Polar residues" evidence="2">
    <location>
        <begin position="674"/>
        <end position="685"/>
    </location>
</feature>
<dbReference type="GO" id="GO:0006310">
    <property type="term" value="P:DNA recombination"/>
    <property type="evidence" value="ECO:0007669"/>
    <property type="project" value="UniProtKB-KW"/>
</dbReference>
<dbReference type="PANTHER" id="PTHR33050:SF7">
    <property type="entry name" value="RIBONUCLEASE H"/>
    <property type="match status" value="1"/>
</dbReference>
<dbReference type="Gene3D" id="1.10.443.10">
    <property type="entry name" value="Intergrase catalytic core"/>
    <property type="match status" value="1"/>
</dbReference>
<evidence type="ECO:0000256" key="3">
    <source>
        <dbReference type="SAM" id="SignalP"/>
    </source>
</evidence>
<comment type="caution">
    <text evidence="4">The sequence shown here is derived from an EMBL/GenBank/DDBJ whole genome shotgun (WGS) entry which is preliminary data.</text>
</comment>
<evidence type="ECO:0008006" key="6">
    <source>
        <dbReference type="Google" id="ProtNLM"/>
    </source>
</evidence>
<feature type="compositionally biased region" description="Low complexity" evidence="2">
    <location>
        <begin position="650"/>
        <end position="660"/>
    </location>
</feature>
<feature type="region of interest" description="Disordered" evidence="2">
    <location>
        <begin position="648"/>
        <end position="715"/>
    </location>
</feature>
<dbReference type="EMBL" id="JABANP010000165">
    <property type="protein sequence ID" value="KAF4688016.1"/>
    <property type="molecule type" value="Genomic_DNA"/>
</dbReference>
<dbReference type="InterPro" id="IPR013762">
    <property type="entry name" value="Integrase-like_cat_sf"/>
</dbReference>
<dbReference type="SUPFAM" id="SSF56349">
    <property type="entry name" value="DNA breaking-rejoining enzymes"/>
    <property type="match status" value="1"/>
</dbReference>
<evidence type="ECO:0000256" key="1">
    <source>
        <dbReference type="ARBA" id="ARBA00023172"/>
    </source>
</evidence>
<evidence type="ECO:0000313" key="4">
    <source>
        <dbReference type="EMBL" id="KAF4688016.1"/>
    </source>
</evidence>
<proteinExistence type="predicted"/>
<keyword evidence="3" id="KW-0732">Signal</keyword>
<feature type="chain" id="PRO_5029654859" description="Tyr recombinase domain-containing protein" evidence="3">
    <location>
        <begin position="19"/>
        <end position="715"/>
    </location>
</feature>
<dbReference type="GO" id="GO:0015074">
    <property type="term" value="P:DNA integration"/>
    <property type="evidence" value="ECO:0007669"/>
    <property type="project" value="InterPro"/>
</dbReference>
<feature type="signal peptide" evidence="3">
    <location>
        <begin position="1"/>
        <end position="18"/>
    </location>
</feature>
<protein>
    <recommendedName>
        <fullName evidence="6">Tyr recombinase domain-containing protein</fullName>
    </recommendedName>
</protein>
<evidence type="ECO:0000313" key="5">
    <source>
        <dbReference type="Proteomes" id="UP000541610"/>
    </source>
</evidence>
<feature type="compositionally biased region" description="Low complexity" evidence="2">
    <location>
        <begin position="700"/>
        <end position="715"/>
    </location>
</feature>
<dbReference type="OrthoDB" id="6105221at2759"/>
<dbReference type="InterPro" id="IPR052055">
    <property type="entry name" value="Hepadnavirus_pol/RT"/>
</dbReference>